<dbReference type="InterPro" id="IPR020811">
    <property type="entry name" value="Enolase_N"/>
</dbReference>
<sequence length="483" mass="53124">MSEYKVPVSEYLNKHQLQKLIEDAVNQCYKTQSSNPTAFMASFFSQKTNSTAIHRVVGREVLDSRGNPTVEADIYLADGKLAGRASAPSGASTGSNEAHELRDTEDKKRYHGKGVQKAVSNVSGPLSDALKGKNVDNLRECDLAMREKDGTELKTNLGGNAITAASFAVATAGASVMNEELFLYLARNYDQSDNIHSRTFKCPTPLVNILNGGKHAGGRLKIQEFMIVPSSEISFKEQLRTVTEVYHTLGGILSKACGKSAKNLGDEGGYAPSLENPNEALAYIKQAIEEAGYTPGRDVFLALDAAASEFYDKETNKYEIIEGQHITSEALVDFYEKMVDDYPFFLSIEDGLDEKDYEGWKKMTERLGSRIMIVGDDLYTTNTRLIKEGIENKWANALLLKVNQIGTISESMDAARMIQNADQNVIVSHRSGETGTNIIADLAVAIGAKYIKTGAPARGERVGKYNRLLQIEEYLKDNNLLKQ</sequence>
<evidence type="ECO:0000313" key="12">
    <source>
        <dbReference type="Proteomes" id="UP001431209"/>
    </source>
</evidence>
<comment type="similarity">
    <text evidence="3">Belongs to the enolase family.</text>
</comment>
<evidence type="ECO:0000256" key="1">
    <source>
        <dbReference type="ARBA" id="ARBA00001946"/>
    </source>
</evidence>
<feature type="compositionally biased region" description="Basic and acidic residues" evidence="8">
    <location>
        <begin position="97"/>
        <end position="108"/>
    </location>
</feature>
<evidence type="ECO:0000256" key="3">
    <source>
        <dbReference type="ARBA" id="ARBA00009604"/>
    </source>
</evidence>
<dbReference type="PANTHER" id="PTHR11902:SF1">
    <property type="entry name" value="ENOLASE"/>
    <property type="match status" value="1"/>
</dbReference>
<dbReference type="InterPro" id="IPR000941">
    <property type="entry name" value="Enolase"/>
</dbReference>
<dbReference type="InterPro" id="IPR020809">
    <property type="entry name" value="Enolase_CS"/>
</dbReference>
<dbReference type="Pfam" id="PF00113">
    <property type="entry name" value="Enolase_C"/>
    <property type="match status" value="1"/>
</dbReference>
<dbReference type="SUPFAM" id="SSF51604">
    <property type="entry name" value="Enolase C-terminal domain-like"/>
    <property type="match status" value="1"/>
</dbReference>
<dbReference type="SUPFAM" id="SSF54826">
    <property type="entry name" value="Enolase N-terminal domain-like"/>
    <property type="match status" value="1"/>
</dbReference>
<evidence type="ECO:0000259" key="9">
    <source>
        <dbReference type="SMART" id="SM01192"/>
    </source>
</evidence>
<comment type="cofactor">
    <cofactor evidence="1">
        <name>Mg(2+)</name>
        <dbReference type="ChEBI" id="CHEBI:18420"/>
    </cofactor>
</comment>
<accession>A0AAW2ZRG8</accession>
<dbReference type="PANTHER" id="PTHR11902">
    <property type="entry name" value="ENOLASE"/>
    <property type="match status" value="1"/>
</dbReference>
<evidence type="ECO:0000259" key="10">
    <source>
        <dbReference type="SMART" id="SM01193"/>
    </source>
</evidence>
<comment type="pathway">
    <text evidence="2">Carbohydrate degradation; glycolysis; pyruvate from D-glyceraldehyde 3-phosphate: step 4/5.</text>
</comment>
<dbReference type="SMART" id="SM01192">
    <property type="entry name" value="Enolase_C"/>
    <property type="match status" value="1"/>
</dbReference>
<protein>
    <recommendedName>
        <fullName evidence="4">phosphopyruvate hydratase</fullName>
        <ecNumber evidence="4">4.2.1.11</ecNumber>
    </recommendedName>
</protein>
<evidence type="ECO:0000256" key="5">
    <source>
        <dbReference type="ARBA" id="ARBA00022842"/>
    </source>
</evidence>
<evidence type="ECO:0000256" key="6">
    <source>
        <dbReference type="ARBA" id="ARBA00023152"/>
    </source>
</evidence>
<dbReference type="AlphaFoldDB" id="A0AAW2ZRG8"/>
<dbReference type="EC" id="4.2.1.11" evidence="4"/>
<evidence type="ECO:0000313" key="11">
    <source>
        <dbReference type="EMBL" id="KAL0491272.1"/>
    </source>
</evidence>
<dbReference type="NCBIfam" id="TIGR01060">
    <property type="entry name" value="eno"/>
    <property type="match status" value="1"/>
</dbReference>
<name>A0AAW2ZRG8_9EUKA</name>
<reference evidence="11 12" key="1">
    <citation type="submission" date="2024-03" db="EMBL/GenBank/DDBJ databases">
        <title>The Acrasis kona genome and developmental transcriptomes reveal deep origins of eukaryotic multicellular pathways.</title>
        <authorList>
            <person name="Sheikh S."/>
            <person name="Fu C.-J."/>
            <person name="Brown M.W."/>
            <person name="Baldauf S.L."/>
        </authorList>
    </citation>
    <scope>NUCLEOTIDE SEQUENCE [LARGE SCALE GENOMIC DNA]</scope>
    <source>
        <strain evidence="11 12">ATCC MYA-3509</strain>
    </source>
</reference>
<dbReference type="InterPro" id="IPR020810">
    <property type="entry name" value="Enolase_C"/>
</dbReference>
<dbReference type="Gene3D" id="3.30.390.10">
    <property type="entry name" value="Enolase-like, N-terminal domain"/>
    <property type="match status" value="1"/>
</dbReference>
<dbReference type="InterPro" id="IPR036849">
    <property type="entry name" value="Enolase-like_C_sf"/>
</dbReference>
<evidence type="ECO:0000256" key="4">
    <source>
        <dbReference type="ARBA" id="ARBA00012058"/>
    </source>
</evidence>
<evidence type="ECO:0000256" key="2">
    <source>
        <dbReference type="ARBA" id="ARBA00005031"/>
    </source>
</evidence>
<feature type="domain" description="Enolase N-terminal" evidence="10">
    <location>
        <begin position="53"/>
        <end position="185"/>
    </location>
</feature>
<dbReference type="EMBL" id="JAOPGA020001779">
    <property type="protein sequence ID" value="KAL0491272.1"/>
    <property type="molecule type" value="Genomic_DNA"/>
</dbReference>
<dbReference type="InterPro" id="IPR029017">
    <property type="entry name" value="Enolase-like_N"/>
</dbReference>
<dbReference type="Proteomes" id="UP001431209">
    <property type="component" value="Unassembled WGS sequence"/>
</dbReference>
<evidence type="ECO:0000256" key="7">
    <source>
        <dbReference type="ARBA" id="ARBA00023239"/>
    </source>
</evidence>
<feature type="region of interest" description="Disordered" evidence="8">
    <location>
        <begin position="85"/>
        <end position="131"/>
    </location>
</feature>
<keyword evidence="12" id="KW-1185">Reference proteome</keyword>
<dbReference type="SFLD" id="SFLDS00001">
    <property type="entry name" value="Enolase"/>
    <property type="match status" value="1"/>
</dbReference>
<keyword evidence="6" id="KW-0324">Glycolysis</keyword>
<dbReference type="Pfam" id="PF03952">
    <property type="entry name" value="Enolase_N"/>
    <property type="match status" value="1"/>
</dbReference>
<gene>
    <name evidence="11" type="ORF">AKO1_009956</name>
</gene>
<dbReference type="CDD" id="cd03313">
    <property type="entry name" value="enolase"/>
    <property type="match status" value="1"/>
</dbReference>
<dbReference type="SFLD" id="SFLDG00178">
    <property type="entry name" value="enolase"/>
    <property type="match status" value="1"/>
</dbReference>
<dbReference type="PROSITE" id="PS00164">
    <property type="entry name" value="ENOLASE"/>
    <property type="match status" value="1"/>
</dbReference>
<feature type="domain" description="Enolase C-terminal TIM barrel" evidence="9">
    <location>
        <begin position="199"/>
        <end position="483"/>
    </location>
</feature>
<dbReference type="HAMAP" id="MF_00318">
    <property type="entry name" value="Enolase"/>
    <property type="match status" value="1"/>
</dbReference>
<comment type="caution">
    <text evidence="11">The sequence shown here is derived from an EMBL/GenBank/DDBJ whole genome shotgun (WGS) entry which is preliminary data.</text>
</comment>
<dbReference type="Gene3D" id="3.20.20.120">
    <property type="entry name" value="Enolase-like C-terminal domain"/>
    <property type="match status" value="1"/>
</dbReference>
<organism evidence="11 12">
    <name type="scientific">Acrasis kona</name>
    <dbReference type="NCBI Taxonomy" id="1008807"/>
    <lineage>
        <taxon>Eukaryota</taxon>
        <taxon>Discoba</taxon>
        <taxon>Heterolobosea</taxon>
        <taxon>Tetramitia</taxon>
        <taxon>Eutetramitia</taxon>
        <taxon>Acrasidae</taxon>
        <taxon>Acrasis</taxon>
    </lineage>
</organism>
<dbReference type="GO" id="GO:0004634">
    <property type="term" value="F:phosphopyruvate hydratase activity"/>
    <property type="evidence" value="ECO:0007669"/>
    <property type="project" value="UniProtKB-EC"/>
</dbReference>
<keyword evidence="7" id="KW-0456">Lyase</keyword>
<dbReference type="SFLD" id="SFLDF00002">
    <property type="entry name" value="enolase"/>
    <property type="match status" value="1"/>
</dbReference>
<dbReference type="GO" id="GO:0006096">
    <property type="term" value="P:glycolytic process"/>
    <property type="evidence" value="ECO:0007669"/>
    <property type="project" value="UniProtKB-KW"/>
</dbReference>
<dbReference type="GO" id="GO:0000015">
    <property type="term" value="C:phosphopyruvate hydratase complex"/>
    <property type="evidence" value="ECO:0007669"/>
    <property type="project" value="InterPro"/>
</dbReference>
<keyword evidence="5" id="KW-0460">Magnesium</keyword>
<evidence type="ECO:0000256" key="8">
    <source>
        <dbReference type="SAM" id="MobiDB-lite"/>
    </source>
</evidence>
<dbReference type="SMART" id="SM01193">
    <property type="entry name" value="Enolase_N"/>
    <property type="match status" value="1"/>
</dbReference>
<dbReference type="PRINTS" id="PR00148">
    <property type="entry name" value="ENOLASE"/>
</dbReference>
<dbReference type="GO" id="GO:0000287">
    <property type="term" value="F:magnesium ion binding"/>
    <property type="evidence" value="ECO:0007669"/>
    <property type="project" value="InterPro"/>
</dbReference>
<proteinExistence type="inferred from homology"/>